<evidence type="ECO:0000313" key="7">
    <source>
        <dbReference type="Proteomes" id="UP000662572"/>
    </source>
</evidence>
<name>A0A918URQ8_9CAUL</name>
<feature type="domain" description="Calx-beta" evidence="5">
    <location>
        <begin position="828"/>
        <end position="931"/>
    </location>
</feature>
<feature type="domain" description="Calx-beta" evidence="5">
    <location>
        <begin position="1063"/>
        <end position="1166"/>
    </location>
</feature>
<accession>A0A918URQ8</accession>
<keyword evidence="1" id="KW-0732">Signal</keyword>
<dbReference type="SUPFAM" id="SSF51120">
    <property type="entry name" value="beta-Roll"/>
    <property type="match status" value="3"/>
</dbReference>
<dbReference type="GO" id="GO:0007154">
    <property type="term" value="P:cell communication"/>
    <property type="evidence" value="ECO:0007669"/>
    <property type="project" value="InterPro"/>
</dbReference>
<sequence length="1666" mass="171305">MAEIIVSTVAITEASDSTVTVTLSEASLAAVTVKYRVVTGANLGTYGDSELNYWANTATIYTLTFAPGETVKTFNIGGYSETTDEVDEFFTIELFDPTNAEFAGGATVLRTMGIKLDNDGAGVNTAVFVGSPIITEGDNGSKMAVFEVRLSQAFGSTTTMAYTTINGTAQAGSDYTATSGTLSFSAGQTVAYVSVPVSGDTAIEAAETFLLKVTPPAGAPSTLGTVGEAIIINNDTLQARPSVSIDSGTSSEAENTVVTVRLDEASLATVTIKYRVVTGSNLGTYGDGELNYWANTATIYTLTFAPGETVKTIAIGGYNESTDEVDEFFTVELFDPNNAEFAGGAPVLRAMGIKLDNDGAGVNTAVFVGSPVITEGDSGSKMAIFEVRLSQPLDVATTMAYTTANGTAIAGSDYTATSGTLSFAAGQTVAYVSVPVSGDNAIEAAETFLLKVTPPANAPSTLGTVGEATIINDDTTQARPSISIDSGTSSEAENTVFTIRLDEASLATVTVKYRVVTGANLGTYGDGELNYWANTSNIYTLTFAPGETVKTIAVGGYNESTDEVDEFFTVELFDPTNAEFAGGATVLRDMGIKLDNDGVGVNAAVFVGSPVITEGDNGSKIAVFEVRLSQPLDVATTMAYTTVDGTALAGSDYTATSGTLSFAAGQTVAYVSVSVSGDTAIEAAETFLLKVTPPANAPSTLGTVGEAIIINDDTAQARPSISIDDGTSTESENSVFTVRLDEASLSTVTVKYRVINGATLGTNSDGELNYWVDTGTIYTLTFAPGETVKTIAIGGYGDSLDEVDEFFTVELFDPTNAEFAGGATVLRDMGVKLDDDGVEVNAAVLVGSPIITEGDSGSKMAVFEVRLSQPLTAAVTMAYTTMDGTAQAGSDYTATSGTLSFAAGQTVAYVSVPVSGDTAIEAAETFLLKVTPPANAPSTLGTVGEATIVNDDTTSGLPSISVDTTYTTEGGNAVFAVSLSRPSTSAVTVKYMWETTGGLGTAAASGDVYVRAGTITFAPGETTKLVLVDTYSDSTDEIDEAFTFELFDPVNAELANAAPILITSAVILDNDGVGDNRAFYGTGMVINESGLNGNVMVFTVELSRPADYTITANYTTRDGTALAGADYTTTSGTITFVAGQTKAIIRVPLLTDNLQESAESFFLDVTPVTVGIGPSTLNILAAIYDNDIVGTDNGETLNGSNSDDFISGLGGNDTIYAKDGNDLVYGGAGDDTIIGGFGNDALYGQDGVDTIFGEFGNDTIVGGNGDDIAFGQDGNDTLFGEDGHDTLSGGNGNDTIYGQAGYDTLVGEDGNDTLYGSIGLDRLIGGFGNDTLYGENDADTLFGEFGDDTLIGGHGDDGLYGQDGNDTLFGEIGNDNLNGGAGNDSLYGQDGNDILEGGTGVDYMVGGTGNDTLYGQDGDDKLFGETGNDTLVGGTGHDTMYGQDGTDTLFGEVGNDTLYGGNDNDTLYGQDGDDTLIGELGDDTLVGGSGNDTLRGVEGVDTLFGEAGNDTLIGGIGNDRLYGQDNEDTLFGEAGQDTIDGGAGGDFIIGGADADNLTGGLGSDNFYYDSRVGAADFIYDFDRAQGDKFVLSGGAFSAPAGFQLTQGVGFVSGAGAVPVAATATFYFDTSTKALWFDADGTGAQGGNVIAFLLNTPTLTASDFIFV</sequence>
<dbReference type="Pfam" id="PF03160">
    <property type="entry name" value="Calx-beta"/>
    <property type="match status" value="10"/>
</dbReference>
<dbReference type="PROSITE" id="PS00330">
    <property type="entry name" value="HEMOLYSIN_CALCIUM"/>
    <property type="match status" value="4"/>
</dbReference>
<dbReference type="InterPro" id="IPR003644">
    <property type="entry name" value="Calx_beta"/>
</dbReference>
<dbReference type="InterPro" id="IPR051171">
    <property type="entry name" value="CaCA"/>
</dbReference>
<evidence type="ECO:0000259" key="5">
    <source>
        <dbReference type="SMART" id="SM00237"/>
    </source>
</evidence>
<dbReference type="SUPFAM" id="SSF141072">
    <property type="entry name" value="CalX-like"/>
    <property type="match status" value="10"/>
</dbReference>
<dbReference type="SMART" id="SM00237">
    <property type="entry name" value="Calx_beta"/>
    <property type="match status" value="7"/>
</dbReference>
<reference evidence="6" key="2">
    <citation type="submission" date="2020-09" db="EMBL/GenBank/DDBJ databases">
        <authorList>
            <person name="Sun Q."/>
            <person name="Kim S."/>
        </authorList>
    </citation>
    <scope>NUCLEOTIDE SEQUENCE</scope>
    <source>
        <strain evidence="6">KCTC 32296</strain>
    </source>
</reference>
<feature type="domain" description="Calx-beta" evidence="5">
    <location>
        <begin position="350"/>
        <end position="453"/>
    </location>
</feature>
<dbReference type="GO" id="GO:0030001">
    <property type="term" value="P:metal ion transport"/>
    <property type="evidence" value="ECO:0007669"/>
    <property type="project" value="TreeGrafter"/>
</dbReference>
<gene>
    <name evidence="6" type="ORF">GCM10011273_13380</name>
</gene>
<dbReference type="PRINTS" id="PR00313">
    <property type="entry name" value="CABNDNGRPT"/>
</dbReference>
<dbReference type="Gene3D" id="2.60.40.2030">
    <property type="match status" value="10"/>
</dbReference>
<keyword evidence="3" id="KW-0106">Calcium</keyword>
<feature type="domain" description="Calx-beta" evidence="5">
    <location>
        <begin position="946"/>
        <end position="1047"/>
    </location>
</feature>
<dbReference type="PANTHER" id="PTHR11878">
    <property type="entry name" value="SODIUM/CALCIUM EXCHANGER"/>
    <property type="match status" value="1"/>
</dbReference>
<feature type="domain" description="Calx-beta" evidence="5">
    <location>
        <begin position="589"/>
        <end position="692"/>
    </location>
</feature>
<dbReference type="EMBL" id="BMZB01000001">
    <property type="protein sequence ID" value="GGZ28820.1"/>
    <property type="molecule type" value="Genomic_DNA"/>
</dbReference>
<protein>
    <recommendedName>
        <fullName evidence="5">Calx-beta domain-containing protein</fullName>
    </recommendedName>
</protein>
<dbReference type="Proteomes" id="UP000662572">
    <property type="component" value="Unassembled WGS sequence"/>
</dbReference>
<dbReference type="PANTHER" id="PTHR11878:SF65">
    <property type="entry name" value="NA_CA-EXCHANGE PROTEIN, ISOFORM G"/>
    <property type="match status" value="1"/>
</dbReference>
<evidence type="ECO:0000256" key="2">
    <source>
        <dbReference type="ARBA" id="ARBA00022737"/>
    </source>
</evidence>
<proteinExistence type="predicted"/>
<organism evidence="6 7">
    <name type="scientific">Asticcacaulis endophyticus</name>
    <dbReference type="NCBI Taxonomy" id="1395890"/>
    <lineage>
        <taxon>Bacteria</taxon>
        <taxon>Pseudomonadati</taxon>
        <taxon>Pseudomonadota</taxon>
        <taxon>Alphaproteobacteria</taxon>
        <taxon>Caulobacterales</taxon>
        <taxon>Caulobacteraceae</taxon>
        <taxon>Asticcacaulis</taxon>
    </lineage>
</organism>
<dbReference type="InterPro" id="IPR038081">
    <property type="entry name" value="CalX-like_sf"/>
</dbReference>
<keyword evidence="7" id="KW-1185">Reference proteome</keyword>
<dbReference type="GO" id="GO:0016020">
    <property type="term" value="C:membrane"/>
    <property type="evidence" value="ECO:0007669"/>
    <property type="project" value="InterPro"/>
</dbReference>
<keyword evidence="4" id="KW-0406">Ion transport</keyword>
<feature type="domain" description="Calx-beta" evidence="5">
    <location>
        <begin position="111"/>
        <end position="214"/>
    </location>
</feature>
<evidence type="ECO:0000256" key="1">
    <source>
        <dbReference type="ARBA" id="ARBA00022729"/>
    </source>
</evidence>
<comment type="caution">
    <text evidence="6">The sequence shown here is derived from an EMBL/GenBank/DDBJ whole genome shotgun (WGS) entry which is preliminary data.</text>
</comment>
<reference evidence="6" key="1">
    <citation type="journal article" date="2014" name="Int. J. Syst. Evol. Microbiol.">
        <title>Complete genome sequence of Corynebacterium casei LMG S-19264T (=DSM 44701T), isolated from a smear-ripened cheese.</title>
        <authorList>
            <consortium name="US DOE Joint Genome Institute (JGI-PGF)"/>
            <person name="Walter F."/>
            <person name="Albersmeier A."/>
            <person name="Kalinowski J."/>
            <person name="Ruckert C."/>
        </authorList>
    </citation>
    <scope>NUCLEOTIDE SEQUENCE</scope>
    <source>
        <strain evidence="6">KCTC 32296</strain>
    </source>
</reference>
<dbReference type="RefSeq" id="WP_189485602.1">
    <property type="nucleotide sequence ID" value="NZ_BMZB01000001.1"/>
</dbReference>
<keyword evidence="2" id="KW-0677">Repeat</keyword>
<evidence type="ECO:0000313" key="6">
    <source>
        <dbReference type="EMBL" id="GGZ28820.1"/>
    </source>
</evidence>
<keyword evidence="4" id="KW-0813">Transport</keyword>
<evidence type="ECO:0000256" key="4">
    <source>
        <dbReference type="ARBA" id="ARBA00023065"/>
    </source>
</evidence>
<feature type="domain" description="Calx-beta" evidence="5">
    <location>
        <begin position="706"/>
        <end position="812"/>
    </location>
</feature>
<dbReference type="Pfam" id="PF00353">
    <property type="entry name" value="HemolysinCabind"/>
    <property type="match status" value="9"/>
</dbReference>
<dbReference type="InterPro" id="IPR018511">
    <property type="entry name" value="Hemolysin-typ_Ca-bd_CS"/>
</dbReference>
<evidence type="ECO:0000256" key="3">
    <source>
        <dbReference type="ARBA" id="ARBA00022837"/>
    </source>
</evidence>
<dbReference type="InterPro" id="IPR011049">
    <property type="entry name" value="Serralysin-like_metalloprot_C"/>
</dbReference>
<dbReference type="InterPro" id="IPR001343">
    <property type="entry name" value="Hemolysn_Ca-bd"/>
</dbReference>
<dbReference type="Gene3D" id="2.150.10.10">
    <property type="entry name" value="Serralysin-like metalloprotease, C-terminal"/>
    <property type="match status" value="5"/>
</dbReference>
<dbReference type="GO" id="GO:0005509">
    <property type="term" value="F:calcium ion binding"/>
    <property type="evidence" value="ECO:0007669"/>
    <property type="project" value="InterPro"/>
</dbReference>